<feature type="compositionally biased region" description="Basic residues" evidence="1">
    <location>
        <begin position="394"/>
        <end position="406"/>
    </location>
</feature>
<dbReference type="EMBL" id="ML976664">
    <property type="protein sequence ID" value="KAF1977046.1"/>
    <property type="molecule type" value="Genomic_DNA"/>
</dbReference>
<dbReference type="Proteomes" id="UP000800036">
    <property type="component" value="Unassembled WGS sequence"/>
</dbReference>
<feature type="region of interest" description="Disordered" evidence="1">
    <location>
        <begin position="216"/>
        <end position="256"/>
    </location>
</feature>
<name>A0A6A5VQ58_9PLEO</name>
<keyword evidence="3" id="KW-1185">Reference proteome</keyword>
<feature type="region of interest" description="Disordered" evidence="1">
    <location>
        <begin position="104"/>
        <end position="163"/>
    </location>
</feature>
<sequence>MQSPTPAREETPFATPPLPSPGERTSPSEESDGGSNTNVSADALVPRTAQKIADLLSGLKRELETLHGTSVEIHGQLQLTVPGGSQYALKPVSRADGLSIRVKASQGASKGKAPTVQVYGAGASSTSHYKRTRRDSDAELEKELVSRKSQRLDNADNGAHLGAVDDDDDILPLITKEDLESIVAKLQHDIQEDTSECVNHVQRLLRRFKGEWHEESTWDFEQASNSRSRRARPSVAENGTAPAAAFPSPGLDRDDQDITVPNLIKQESQLISSQIRWLEECRRIASDAHDKREENWRTSSANFHDKARQERETFQGRMLQEQGIQTQTLNRILNEVKTFSLYMHSMKWETPGSMSVGPATPAYHPPAIPSYHPPAFPTQPPPAFPTQSPPAPSRGRRRPRGSARGK</sequence>
<protein>
    <submittedName>
        <fullName evidence="2">Uncharacterized protein</fullName>
    </submittedName>
</protein>
<feature type="region of interest" description="Disordered" evidence="1">
    <location>
        <begin position="360"/>
        <end position="406"/>
    </location>
</feature>
<evidence type="ECO:0000256" key="1">
    <source>
        <dbReference type="SAM" id="MobiDB-lite"/>
    </source>
</evidence>
<dbReference type="AlphaFoldDB" id="A0A6A5VQ58"/>
<organism evidence="2 3">
    <name type="scientific">Bimuria novae-zelandiae CBS 107.79</name>
    <dbReference type="NCBI Taxonomy" id="1447943"/>
    <lineage>
        <taxon>Eukaryota</taxon>
        <taxon>Fungi</taxon>
        <taxon>Dikarya</taxon>
        <taxon>Ascomycota</taxon>
        <taxon>Pezizomycotina</taxon>
        <taxon>Dothideomycetes</taxon>
        <taxon>Pleosporomycetidae</taxon>
        <taxon>Pleosporales</taxon>
        <taxon>Massarineae</taxon>
        <taxon>Didymosphaeriaceae</taxon>
        <taxon>Bimuria</taxon>
    </lineage>
</organism>
<proteinExistence type="predicted"/>
<feature type="compositionally biased region" description="Basic and acidic residues" evidence="1">
    <location>
        <begin position="134"/>
        <end position="154"/>
    </location>
</feature>
<reference evidence="2" key="1">
    <citation type="journal article" date="2020" name="Stud. Mycol.">
        <title>101 Dothideomycetes genomes: a test case for predicting lifestyles and emergence of pathogens.</title>
        <authorList>
            <person name="Haridas S."/>
            <person name="Albert R."/>
            <person name="Binder M."/>
            <person name="Bloem J."/>
            <person name="Labutti K."/>
            <person name="Salamov A."/>
            <person name="Andreopoulos B."/>
            <person name="Baker S."/>
            <person name="Barry K."/>
            <person name="Bills G."/>
            <person name="Bluhm B."/>
            <person name="Cannon C."/>
            <person name="Castanera R."/>
            <person name="Culley D."/>
            <person name="Daum C."/>
            <person name="Ezra D."/>
            <person name="Gonzalez J."/>
            <person name="Henrissat B."/>
            <person name="Kuo A."/>
            <person name="Liang C."/>
            <person name="Lipzen A."/>
            <person name="Lutzoni F."/>
            <person name="Magnuson J."/>
            <person name="Mondo S."/>
            <person name="Nolan M."/>
            <person name="Ohm R."/>
            <person name="Pangilinan J."/>
            <person name="Park H.-J."/>
            <person name="Ramirez L."/>
            <person name="Alfaro M."/>
            <person name="Sun H."/>
            <person name="Tritt A."/>
            <person name="Yoshinaga Y."/>
            <person name="Zwiers L.-H."/>
            <person name="Turgeon B."/>
            <person name="Goodwin S."/>
            <person name="Spatafora J."/>
            <person name="Crous P."/>
            <person name="Grigoriev I."/>
        </authorList>
    </citation>
    <scope>NUCLEOTIDE SEQUENCE</scope>
    <source>
        <strain evidence="2">CBS 107.79</strain>
    </source>
</reference>
<dbReference type="OrthoDB" id="3645916at2759"/>
<feature type="compositionally biased region" description="Pro residues" evidence="1">
    <location>
        <begin position="363"/>
        <end position="392"/>
    </location>
</feature>
<feature type="region of interest" description="Disordered" evidence="1">
    <location>
        <begin position="1"/>
        <end position="46"/>
    </location>
</feature>
<evidence type="ECO:0000313" key="2">
    <source>
        <dbReference type="EMBL" id="KAF1977046.1"/>
    </source>
</evidence>
<evidence type="ECO:0000313" key="3">
    <source>
        <dbReference type="Proteomes" id="UP000800036"/>
    </source>
</evidence>
<accession>A0A6A5VQ58</accession>
<gene>
    <name evidence="2" type="ORF">BU23DRAFT_453815</name>
</gene>